<feature type="transmembrane region" description="Helical" evidence="1">
    <location>
        <begin position="12"/>
        <end position="33"/>
    </location>
</feature>
<feature type="transmembrane region" description="Helical" evidence="1">
    <location>
        <begin position="45"/>
        <end position="66"/>
    </location>
</feature>
<feature type="transmembrane region" description="Helical" evidence="1">
    <location>
        <begin position="112"/>
        <end position="132"/>
    </location>
</feature>
<feature type="transmembrane region" description="Helical" evidence="1">
    <location>
        <begin position="78"/>
        <end position="100"/>
    </location>
</feature>
<keyword evidence="1" id="KW-1133">Transmembrane helix</keyword>
<dbReference type="GO" id="GO:0000155">
    <property type="term" value="F:phosphorelay sensor kinase activity"/>
    <property type="evidence" value="ECO:0007669"/>
    <property type="project" value="InterPro"/>
</dbReference>
<evidence type="ECO:0000313" key="3">
    <source>
        <dbReference type="EMBL" id="SJZ63531.1"/>
    </source>
</evidence>
<protein>
    <submittedName>
        <fullName evidence="3">Histidine kinase</fullName>
    </submittedName>
</protein>
<gene>
    <name evidence="3" type="ORF">SAMN04488132_103256</name>
</gene>
<dbReference type="PANTHER" id="PTHR34220:SF7">
    <property type="entry name" value="SENSOR HISTIDINE KINASE YPDA"/>
    <property type="match status" value="1"/>
</dbReference>
<dbReference type="EMBL" id="FUWH01000003">
    <property type="protein sequence ID" value="SJZ63531.1"/>
    <property type="molecule type" value="Genomic_DNA"/>
</dbReference>
<evidence type="ECO:0000256" key="1">
    <source>
        <dbReference type="SAM" id="Phobius"/>
    </source>
</evidence>
<name>A0A1T4M9D5_9BACT</name>
<accession>A0A1T4M9D5</accession>
<dbReference type="Pfam" id="PF06580">
    <property type="entry name" value="His_kinase"/>
    <property type="match status" value="1"/>
</dbReference>
<reference evidence="3 4" key="1">
    <citation type="submission" date="2017-02" db="EMBL/GenBank/DDBJ databases">
        <authorList>
            <person name="Peterson S.W."/>
        </authorList>
    </citation>
    <scope>NUCLEOTIDE SEQUENCE [LARGE SCALE GENOMIC DNA]</scope>
    <source>
        <strain evidence="3 4">DSM 22335</strain>
    </source>
</reference>
<dbReference type="RefSeq" id="WP_078830742.1">
    <property type="nucleotide sequence ID" value="NZ_FUWH01000003.1"/>
</dbReference>
<dbReference type="GO" id="GO:0016020">
    <property type="term" value="C:membrane"/>
    <property type="evidence" value="ECO:0007669"/>
    <property type="project" value="InterPro"/>
</dbReference>
<proteinExistence type="predicted"/>
<keyword evidence="4" id="KW-1185">Reference proteome</keyword>
<dbReference type="InterPro" id="IPR010559">
    <property type="entry name" value="Sig_transdc_His_kin_internal"/>
</dbReference>
<dbReference type="Proteomes" id="UP000190888">
    <property type="component" value="Unassembled WGS sequence"/>
</dbReference>
<organism evidence="3 4">
    <name type="scientific">Sediminibacterium ginsengisoli</name>
    <dbReference type="NCBI Taxonomy" id="413434"/>
    <lineage>
        <taxon>Bacteria</taxon>
        <taxon>Pseudomonadati</taxon>
        <taxon>Bacteroidota</taxon>
        <taxon>Chitinophagia</taxon>
        <taxon>Chitinophagales</taxon>
        <taxon>Chitinophagaceae</taxon>
        <taxon>Sediminibacterium</taxon>
    </lineage>
</organism>
<dbReference type="InterPro" id="IPR050640">
    <property type="entry name" value="Bact_2-comp_sensor_kinase"/>
</dbReference>
<sequence length="344" mass="39981">MKGKVKRILLGWLAHFGMIWVLVNLFHIYEYIINTPYTGRTPWEFFVYHTFHDIDTLILMICLFYIEINHQYFFKKRHFFLFVLSSAVVGMVGCATFSIMQHDNNKDIYIDFGQFLIITVYALLYSIIRNYLHQIRYRKDLQLQQSKNELDALKAQINPHFLFNSLNYLYGTALNEKAPATADGIDKLSGMMRYTIIGLHENFVSIKDEFQFMDNYLALQQARLPKKDNIRIDIRTPAVLPDAQIAPLLILPFVENAFKYGISMDEPCFIQIRIEISGNKLVAVIKNRIVKGLVEIKGNNTGIKNTIERLKLLYPHNYDLTQANDGNNHETILQLALNSQQKTS</sequence>
<evidence type="ECO:0000259" key="2">
    <source>
        <dbReference type="Pfam" id="PF06580"/>
    </source>
</evidence>
<dbReference type="PANTHER" id="PTHR34220">
    <property type="entry name" value="SENSOR HISTIDINE KINASE YPDA"/>
    <property type="match status" value="1"/>
</dbReference>
<dbReference type="OrthoDB" id="9809908at2"/>
<dbReference type="STRING" id="413434.SAMN04488132_103256"/>
<dbReference type="AlphaFoldDB" id="A0A1T4M9D5"/>
<keyword evidence="1" id="KW-0812">Transmembrane</keyword>
<keyword evidence="3" id="KW-0418">Kinase</keyword>
<feature type="domain" description="Signal transduction histidine kinase internal region" evidence="2">
    <location>
        <begin position="149"/>
        <end position="226"/>
    </location>
</feature>
<keyword evidence="1" id="KW-0472">Membrane</keyword>
<evidence type="ECO:0000313" key="4">
    <source>
        <dbReference type="Proteomes" id="UP000190888"/>
    </source>
</evidence>
<keyword evidence="3" id="KW-0808">Transferase</keyword>